<comment type="similarity">
    <text evidence="2">Belongs to the UPF0702 family.</text>
</comment>
<protein>
    <submittedName>
        <fullName evidence="10">Uncharacterized membrane protein YcaP (DUF421 family)</fullName>
    </submittedName>
</protein>
<dbReference type="RefSeq" id="WP_184170248.1">
    <property type="nucleotide sequence ID" value="NZ_JACHGF010000001.1"/>
</dbReference>
<evidence type="ECO:0000256" key="1">
    <source>
        <dbReference type="ARBA" id="ARBA00004651"/>
    </source>
</evidence>
<evidence type="ECO:0000256" key="3">
    <source>
        <dbReference type="ARBA" id="ARBA00022475"/>
    </source>
</evidence>
<dbReference type="Pfam" id="PF20730">
    <property type="entry name" value="YetF_N"/>
    <property type="match status" value="1"/>
</dbReference>
<evidence type="ECO:0000256" key="4">
    <source>
        <dbReference type="ARBA" id="ARBA00022692"/>
    </source>
</evidence>
<organism evidence="10 11">
    <name type="scientific">Rhabdobacter roseus</name>
    <dbReference type="NCBI Taxonomy" id="1655419"/>
    <lineage>
        <taxon>Bacteria</taxon>
        <taxon>Pseudomonadati</taxon>
        <taxon>Bacteroidota</taxon>
        <taxon>Cytophagia</taxon>
        <taxon>Cytophagales</taxon>
        <taxon>Cytophagaceae</taxon>
        <taxon>Rhabdobacter</taxon>
    </lineage>
</organism>
<dbReference type="InterPro" id="IPR023090">
    <property type="entry name" value="UPF0702_alpha/beta_dom_sf"/>
</dbReference>
<reference evidence="10 11" key="1">
    <citation type="submission" date="2020-08" db="EMBL/GenBank/DDBJ databases">
        <title>Genomic Encyclopedia of Type Strains, Phase IV (KMG-IV): sequencing the most valuable type-strain genomes for metagenomic binning, comparative biology and taxonomic classification.</title>
        <authorList>
            <person name="Goeker M."/>
        </authorList>
    </citation>
    <scope>NUCLEOTIDE SEQUENCE [LARGE SCALE GENOMIC DNA]</scope>
    <source>
        <strain evidence="10 11">DSM 105074</strain>
    </source>
</reference>
<sequence length="173" mass="19075">MDKVFFDSGSSLLRILIVGVLAYVALVLMVRISGKRTLAQMSAFDFLITVALGSTLSSIITAKDVSLADGVLALGLLILLQFIVAKLTIRSDQVRKLVQSKPRLLFLHGEFMTQAMEEERVTEPELHAAIRRQGLESPDQVDAIVMESTGEFTVLYQRHAANAAIEVLKYVNK</sequence>
<feature type="transmembrane region" description="Helical" evidence="7">
    <location>
        <begin position="12"/>
        <end position="30"/>
    </location>
</feature>
<feature type="transmembrane region" description="Helical" evidence="7">
    <location>
        <begin position="42"/>
        <end position="61"/>
    </location>
</feature>
<keyword evidence="11" id="KW-1185">Reference proteome</keyword>
<feature type="domain" description="YetF-like N-terminal transmembrane" evidence="9">
    <location>
        <begin position="20"/>
        <end position="84"/>
    </location>
</feature>
<evidence type="ECO:0000259" key="8">
    <source>
        <dbReference type="Pfam" id="PF04239"/>
    </source>
</evidence>
<feature type="transmembrane region" description="Helical" evidence="7">
    <location>
        <begin position="67"/>
        <end position="89"/>
    </location>
</feature>
<evidence type="ECO:0000256" key="6">
    <source>
        <dbReference type="ARBA" id="ARBA00023136"/>
    </source>
</evidence>
<dbReference type="InterPro" id="IPR048454">
    <property type="entry name" value="YetF_N"/>
</dbReference>
<evidence type="ECO:0000313" key="11">
    <source>
        <dbReference type="Proteomes" id="UP000557307"/>
    </source>
</evidence>
<feature type="domain" description="YetF C-terminal" evidence="8">
    <location>
        <begin position="90"/>
        <end position="159"/>
    </location>
</feature>
<evidence type="ECO:0000313" key="10">
    <source>
        <dbReference type="EMBL" id="MBB5282324.1"/>
    </source>
</evidence>
<dbReference type="Pfam" id="PF04239">
    <property type="entry name" value="DUF421"/>
    <property type="match status" value="1"/>
</dbReference>
<accession>A0A840TFQ3</accession>
<dbReference type="Proteomes" id="UP000557307">
    <property type="component" value="Unassembled WGS sequence"/>
</dbReference>
<comment type="subcellular location">
    <subcellularLocation>
        <location evidence="1">Cell membrane</location>
        <topology evidence="1">Multi-pass membrane protein</topology>
    </subcellularLocation>
</comment>
<dbReference type="Gene3D" id="3.30.240.20">
    <property type="entry name" value="bsu07140 like domains"/>
    <property type="match status" value="1"/>
</dbReference>
<dbReference type="GO" id="GO:0005886">
    <property type="term" value="C:plasma membrane"/>
    <property type="evidence" value="ECO:0007669"/>
    <property type="project" value="UniProtKB-SubCell"/>
</dbReference>
<comment type="caution">
    <text evidence="10">The sequence shown here is derived from an EMBL/GenBank/DDBJ whole genome shotgun (WGS) entry which is preliminary data.</text>
</comment>
<evidence type="ECO:0000259" key="9">
    <source>
        <dbReference type="Pfam" id="PF20730"/>
    </source>
</evidence>
<keyword evidence="6 7" id="KW-0472">Membrane</keyword>
<dbReference type="PANTHER" id="PTHR34582:SF6">
    <property type="entry name" value="UPF0702 TRANSMEMBRANE PROTEIN YCAP"/>
    <property type="match status" value="1"/>
</dbReference>
<keyword evidence="5 7" id="KW-1133">Transmembrane helix</keyword>
<dbReference type="AlphaFoldDB" id="A0A840TFQ3"/>
<gene>
    <name evidence="10" type="ORF">HNQ92_000445</name>
</gene>
<keyword evidence="3" id="KW-1003">Cell membrane</keyword>
<dbReference type="InterPro" id="IPR007353">
    <property type="entry name" value="DUF421"/>
</dbReference>
<dbReference type="EMBL" id="JACHGF010000001">
    <property type="protein sequence ID" value="MBB5282324.1"/>
    <property type="molecule type" value="Genomic_DNA"/>
</dbReference>
<keyword evidence="4 7" id="KW-0812">Transmembrane</keyword>
<proteinExistence type="inferred from homology"/>
<evidence type="ECO:0000256" key="7">
    <source>
        <dbReference type="SAM" id="Phobius"/>
    </source>
</evidence>
<dbReference type="PANTHER" id="PTHR34582">
    <property type="entry name" value="UPF0702 TRANSMEMBRANE PROTEIN YCAP"/>
    <property type="match status" value="1"/>
</dbReference>
<name>A0A840TFQ3_9BACT</name>
<evidence type="ECO:0000256" key="2">
    <source>
        <dbReference type="ARBA" id="ARBA00006448"/>
    </source>
</evidence>
<evidence type="ECO:0000256" key="5">
    <source>
        <dbReference type="ARBA" id="ARBA00022989"/>
    </source>
</evidence>